<dbReference type="Pfam" id="PF09850">
    <property type="entry name" value="DotU"/>
    <property type="match status" value="1"/>
</dbReference>
<dbReference type="PROSITE" id="PS51123">
    <property type="entry name" value="OMPA_2"/>
    <property type="match status" value="1"/>
</dbReference>
<dbReference type="InterPro" id="IPR038522">
    <property type="entry name" value="T4/T6SS_DotU_sf"/>
</dbReference>
<dbReference type="NCBIfam" id="TIGR03349">
    <property type="entry name" value="IV_VI_DotU"/>
    <property type="match status" value="1"/>
</dbReference>
<gene>
    <name evidence="5" type="ORF">CBW24_04430</name>
</gene>
<dbReference type="AlphaFoldDB" id="A0A291LXD7"/>
<organism evidence="5 6">
    <name type="scientific">Pacificitalea manganoxidans</name>
    <dbReference type="NCBI Taxonomy" id="1411902"/>
    <lineage>
        <taxon>Bacteria</taxon>
        <taxon>Pseudomonadati</taxon>
        <taxon>Pseudomonadota</taxon>
        <taxon>Alphaproteobacteria</taxon>
        <taxon>Rhodobacterales</taxon>
        <taxon>Paracoccaceae</taxon>
        <taxon>Pacificitalea</taxon>
    </lineage>
</organism>
<evidence type="ECO:0000313" key="6">
    <source>
        <dbReference type="Proteomes" id="UP000219050"/>
    </source>
</evidence>
<dbReference type="PANTHER" id="PTHR30329">
    <property type="entry name" value="STATOR ELEMENT OF FLAGELLAR MOTOR COMPLEX"/>
    <property type="match status" value="1"/>
</dbReference>
<accession>A0A291LXD7</accession>
<feature type="region of interest" description="Disordered" evidence="2">
    <location>
        <begin position="1"/>
        <end position="99"/>
    </location>
</feature>
<evidence type="ECO:0000256" key="3">
    <source>
        <dbReference type="SAM" id="Phobius"/>
    </source>
</evidence>
<dbReference type="OrthoDB" id="345640at2"/>
<name>A0A291LXD7_9RHOB</name>
<keyword evidence="3" id="KW-0812">Transmembrane</keyword>
<dbReference type="Pfam" id="PF00691">
    <property type="entry name" value="OmpA"/>
    <property type="match status" value="1"/>
</dbReference>
<dbReference type="RefSeq" id="WP_097372803.1">
    <property type="nucleotide sequence ID" value="NZ_CP021404.1"/>
</dbReference>
<dbReference type="InterPro" id="IPR017732">
    <property type="entry name" value="T4/T6SS_DotU"/>
</dbReference>
<dbReference type="InterPro" id="IPR036737">
    <property type="entry name" value="OmpA-like_sf"/>
</dbReference>
<dbReference type="Gene3D" id="3.30.1330.60">
    <property type="entry name" value="OmpA-like domain"/>
    <property type="match status" value="1"/>
</dbReference>
<evidence type="ECO:0000313" key="5">
    <source>
        <dbReference type="EMBL" id="ATI41324.1"/>
    </source>
</evidence>
<evidence type="ECO:0000259" key="4">
    <source>
        <dbReference type="PROSITE" id="PS51123"/>
    </source>
</evidence>
<feature type="transmembrane region" description="Helical" evidence="3">
    <location>
        <begin position="323"/>
        <end position="343"/>
    </location>
</feature>
<dbReference type="InterPro" id="IPR006665">
    <property type="entry name" value="OmpA-like"/>
</dbReference>
<protein>
    <recommendedName>
        <fullName evidence="4">OmpA-like domain-containing protein</fullName>
    </recommendedName>
</protein>
<feature type="compositionally biased region" description="Gly residues" evidence="2">
    <location>
        <begin position="48"/>
        <end position="68"/>
    </location>
</feature>
<dbReference type="Gene3D" id="1.25.40.590">
    <property type="entry name" value="Type IV / VI secretion system, DotU"/>
    <property type="match status" value="1"/>
</dbReference>
<evidence type="ECO:0000256" key="2">
    <source>
        <dbReference type="SAM" id="MobiDB-lite"/>
    </source>
</evidence>
<keyword evidence="6" id="KW-1185">Reference proteome</keyword>
<dbReference type="EMBL" id="CP021404">
    <property type="protein sequence ID" value="ATI41324.1"/>
    <property type="molecule type" value="Genomic_DNA"/>
</dbReference>
<sequence>MTDDKDGGKTVIRPMPGGAFGGGAAGAKPPPPAGGQKTVIGGLPPAGSGFGAGVGAGAAGQPSPGGGFGPPPTPGQGGGIGFGGDDDFGGGSNAWMGAAPKQEGFFPDHRRPEPALRAAPAHKISLDAALSARTSGHSAEVNPITAAAASLLILFGRLRSQVVDMHAVPLMQHVTEEIDQFEKRVLAAGVDPTDALIAKYCLCGTADDIVQNLPGTDRGVWLQYSMVARFFNKRTSGVGFFQEVDKALQNPLQKYHLLELMLICLQLGFEGQYRAVPGGDVQLQGVKRGIYETLRRVKPRGDDDISPRWKGVEIAPRRNFRKLPVWIVACLAAALLAGSYFAMRTLLAEEGTNLAGRMTNLHPASQIRLVRSEEVPEYIPPAFLQESDQLERITAALTGEPVEISQKGDFIVLNVNNGVLFASGKSEVKPEFTPVAQSIAAALNDEPGPVTVIGHTDNIPLSGRGRFKDNFELSVARATSVAAILSPLLADPVRVGVDGRGEDEPIADNSSAEGRAANRRVEIMLQREDTL</sequence>
<keyword evidence="3" id="KW-1133">Transmembrane helix</keyword>
<dbReference type="Proteomes" id="UP000219050">
    <property type="component" value="Chromosome"/>
</dbReference>
<dbReference type="CDD" id="cd07185">
    <property type="entry name" value="OmpA_C-like"/>
    <property type="match status" value="1"/>
</dbReference>
<dbReference type="NCBIfam" id="NF038228">
    <property type="entry name" value="IcmH_DotU_IVB"/>
    <property type="match status" value="1"/>
</dbReference>
<dbReference type="GO" id="GO:0016020">
    <property type="term" value="C:membrane"/>
    <property type="evidence" value="ECO:0007669"/>
    <property type="project" value="UniProtKB-UniRule"/>
</dbReference>
<dbReference type="InterPro" id="IPR050330">
    <property type="entry name" value="Bact_OuterMem_StrucFunc"/>
</dbReference>
<evidence type="ECO:0000256" key="1">
    <source>
        <dbReference type="PROSITE-ProRule" id="PRU00473"/>
    </source>
</evidence>
<dbReference type="KEGG" id="cmag:CBW24_04430"/>
<proteinExistence type="predicted"/>
<dbReference type="PANTHER" id="PTHR30329:SF19">
    <property type="entry name" value="OUTER MEMBRANE PROTEIN, OMPA FAMILY"/>
    <property type="match status" value="1"/>
</dbReference>
<feature type="domain" description="OmpA-like" evidence="4">
    <location>
        <begin position="408"/>
        <end position="529"/>
    </location>
</feature>
<dbReference type="SUPFAM" id="SSF103088">
    <property type="entry name" value="OmpA-like"/>
    <property type="match status" value="1"/>
</dbReference>
<reference evidence="5 6" key="1">
    <citation type="submission" date="2017-05" db="EMBL/GenBank/DDBJ databases">
        <title>Comparative genomic and metabolic analysis of manganese-oxidizing mechanisms in Celeribater manganoxidans DY25T: its adaption to the environment of polymetallic nodule.</title>
        <authorList>
            <person name="Wang X."/>
        </authorList>
    </citation>
    <scope>NUCLEOTIDE SEQUENCE [LARGE SCALE GENOMIC DNA]</scope>
    <source>
        <strain evidence="5 6">DY25</strain>
    </source>
</reference>
<keyword evidence="1 3" id="KW-0472">Membrane</keyword>